<evidence type="ECO:0000313" key="1">
    <source>
        <dbReference type="EMBL" id="MBE1592315.1"/>
    </source>
</evidence>
<protein>
    <recommendedName>
        <fullName evidence="3">R3H domain-containing protein</fullName>
    </recommendedName>
</protein>
<keyword evidence="2" id="KW-1185">Reference proteome</keyword>
<evidence type="ECO:0008006" key="3">
    <source>
        <dbReference type="Google" id="ProtNLM"/>
    </source>
</evidence>
<reference evidence="1 2" key="1">
    <citation type="submission" date="2020-10" db="EMBL/GenBank/DDBJ databases">
        <title>Sequencing the genomes of 1000 actinobacteria strains.</title>
        <authorList>
            <person name="Klenk H.-P."/>
        </authorList>
    </citation>
    <scope>NUCLEOTIDE SEQUENCE [LARGE SCALE GENOMIC DNA]</scope>
    <source>
        <strain evidence="1 2">DSM 43173</strain>
    </source>
</reference>
<dbReference type="EMBL" id="JADBEK010000001">
    <property type="protein sequence ID" value="MBE1592315.1"/>
    <property type="molecule type" value="Genomic_DNA"/>
</dbReference>
<accession>A0ABR9MIE4</accession>
<sequence>MTPVSLRAVVMDVVAEVAPEEVPVVKSLEGLGYDEAIKRLRRRKAGREPLGFGLEEINVLISGVVWIALDEMVRNGATRVSDGVFGRLRGRLSKKPEITAPEPVFTMPDKAQRQAIHEYVEHYALAEGLPAKRAASLADAVVARLSLDGQEAS</sequence>
<comment type="caution">
    <text evidence="1">The sequence shown here is derived from an EMBL/GenBank/DDBJ whole genome shotgun (WGS) entry which is preliminary data.</text>
</comment>
<evidence type="ECO:0000313" key="2">
    <source>
        <dbReference type="Proteomes" id="UP000633509"/>
    </source>
</evidence>
<dbReference type="RefSeq" id="WP_192791869.1">
    <property type="nucleotide sequence ID" value="NZ_JADBEK010000001.1"/>
</dbReference>
<proteinExistence type="predicted"/>
<gene>
    <name evidence="1" type="ORF">H4W80_010573</name>
</gene>
<dbReference type="Proteomes" id="UP000633509">
    <property type="component" value="Unassembled WGS sequence"/>
</dbReference>
<organism evidence="1 2">
    <name type="scientific">Nonomuraea angiospora</name>
    <dbReference type="NCBI Taxonomy" id="46172"/>
    <lineage>
        <taxon>Bacteria</taxon>
        <taxon>Bacillati</taxon>
        <taxon>Actinomycetota</taxon>
        <taxon>Actinomycetes</taxon>
        <taxon>Streptosporangiales</taxon>
        <taxon>Streptosporangiaceae</taxon>
        <taxon>Nonomuraea</taxon>
    </lineage>
</organism>
<name>A0ABR9MIE4_9ACTN</name>